<evidence type="ECO:0000256" key="1">
    <source>
        <dbReference type="ARBA" id="ARBA00022475"/>
    </source>
</evidence>
<keyword evidence="1" id="KW-1003">Cell membrane</keyword>
<evidence type="ECO:0000256" key="3">
    <source>
        <dbReference type="ARBA" id="ARBA00022989"/>
    </source>
</evidence>
<evidence type="ECO:0000259" key="7">
    <source>
        <dbReference type="Pfam" id="PF06305"/>
    </source>
</evidence>
<dbReference type="RefSeq" id="WP_390326570.1">
    <property type="nucleotide sequence ID" value="NZ_JBHRTP010000008.1"/>
</dbReference>
<dbReference type="InterPro" id="IPR010445">
    <property type="entry name" value="LapA_dom"/>
</dbReference>
<dbReference type="Proteomes" id="UP001595530">
    <property type="component" value="Unassembled WGS sequence"/>
</dbReference>
<proteinExistence type="predicted"/>
<evidence type="ECO:0000256" key="5">
    <source>
        <dbReference type="SAM" id="MobiDB-lite"/>
    </source>
</evidence>
<feature type="domain" description="Lipopolysaccharide assembly protein A" evidence="7">
    <location>
        <begin position="22"/>
        <end position="85"/>
    </location>
</feature>
<organism evidence="8 9">
    <name type="scientific">Undibacterium arcticum</name>
    <dbReference type="NCBI Taxonomy" id="1762892"/>
    <lineage>
        <taxon>Bacteria</taxon>
        <taxon>Pseudomonadati</taxon>
        <taxon>Pseudomonadota</taxon>
        <taxon>Betaproteobacteria</taxon>
        <taxon>Burkholderiales</taxon>
        <taxon>Oxalobacteraceae</taxon>
        <taxon>Undibacterium</taxon>
    </lineage>
</organism>
<dbReference type="Pfam" id="PF06305">
    <property type="entry name" value="LapA_dom"/>
    <property type="match status" value="1"/>
</dbReference>
<keyword evidence="4 6" id="KW-0472">Membrane</keyword>
<evidence type="ECO:0000256" key="2">
    <source>
        <dbReference type="ARBA" id="ARBA00022692"/>
    </source>
</evidence>
<reference evidence="9" key="1">
    <citation type="journal article" date="2019" name="Int. J. Syst. Evol. Microbiol.">
        <title>The Global Catalogue of Microorganisms (GCM) 10K type strain sequencing project: providing services to taxonomists for standard genome sequencing and annotation.</title>
        <authorList>
            <consortium name="The Broad Institute Genomics Platform"/>
            <consortium name="The Broad Institute Genome Sequencing Center for Infectious Disease"/>
            <person name="Wu L."/>
            <person name="Ma J."/>
        </authorList>
    </citation>
    <scope>NUCLEOTIDE SEQUENCE [LARGE SCALE GENOMIC DNA]</scope>
    <source>
        <strain evidence="9">KCTC 42986</strain>
    </source>
</reference>
<feature type="region of interest" description="Disordered" evidence="5">
    <location>
        <begin position="77"/>
        <end position="104"/>
    </location>
</feature>
<keyword evidence="3 6" id="KW-1133">Transmembrane helix</keyword>
<gene>
    <name evidence="8" type="ORF">ACFOFO_04195</name>
</gene>
<evidence type="ECO:0000313" key="9">
    <source>
        <dbReference type="Proteomes" id="UP001595530"/>
    </source>
</evidence>
<evidence type="ECO:0000256" key="4">
    <source>
        <dbReference type="ARBA" id="ARBA00023136"/>
    </source>
</evidence>
<name>A0ABV7F007_9BURK</name>
<accession>A0ABV7F007</accession>
<keyword evidence="2 6" id="KW-0812">Transmembrane</keyword>
<sequence length="104" mass="11607">MKLISRLLALCLFAVFFIFALKNSQIVELHFLLIPPITSPLALVLLGFFGAGALLGVIAMSPTVFRHRRELTRHKKTINALQKESEAQQQARNQPPQPDSVSNQ</sequence>
<comment type="caution">
    <text evidence="8">The sequence shown here is derived from an EMBL/GenBank/DDBJ whole genome shotgun (WGS) entry which is preliminary data.</text>
</comment>
<evidence type="ECO:0000313" key="8">
    <source>
        <dbReference type="EMBL" id="MFC3107172.1"/>
    </source>
</evidence>
<dbReference type="PANTHER" id="PTHR41335">
    <property type="entry name" value="MEMBRANE PROTEIN-RELATED"/>
    <property type="match status" value="1"/>
</dbReference>
<dbReference type="EMBL" id="JBHRTP010000008">
    <property type="protein sequence ID" value="MFC3107172.1"/>
    <property type="molecule type" value="Genomic_DNA"/>
</dbReference>
<protein>
    <submittedName>
        <fullName evidence="8">Lipopolysaccharide assembly LapA domain-containing protein</fullName>
    </submittedName>
</protein>
<dbReference type="PANTHER" id="PTHR41335:SF1">
    <property type="entry name" value="MEMBRANE PROTEIN"/>
    <property type="match status" value="1"/>
</dbReference>
<keyword evidence="9" id="KW-1185">Reference proteome</keyword>
<evidence type="ECO:0000256" key="6">
    <source>
        <dbReference type="SAM" id="Phobius"/>
    </source>
</evidence>
<feature type="transmembrane region" description="Helical" evidence="6">
    <location>
        <begin position="40"/>
        <end position="65"/>
    </location>
</feature>